<evidence type="ECO:0000256" key="11">
    <source>
        <dbReference type="SAM" id="Phobius"/>
    </source>
</evidence>
<dbReference type="Pfam" id="PF18207">
    <property type="entry name" value="LIFR_N"/>
    <property type="match status" value="1"/>
</dbReference>
<comment type="subcellular location">
    <subcellularLocation>
        <location evidence="1">Membrane</location>
        <topology evidence="1">Single-pass type I membrane protein</topology>
    </subcellularLocation>
</comment>
<evidence type="ECO:0000256" key="7">
    <source>
        <dbReference type="ARBA" id="ARBA00023136"/>
    </source>
</evidence>
<proteinExistence type="inferred from homology"/>
<keyword evidence="3 11" id="KW-0812">Transmembrane</keyword>
<evidence type="ECO:0000256" key="5">
    <source>
        <dbReference type="ARBA" id="ARBA00022737"/>
    </source>
</evidence>
<feature type="region of interest" description="Disordered" evidence="10">
    <location>
        <begin position="962"/>
        <end position="1005"/>
    </location>
</feature>
<evidence type="ECO:0000256" key="10">
    <source>
        <dbReference type="SAM" id="MobiDB-lite"/>
    </source>
</evidence>
<evidence type="ECO:0000313" key="14">
    <source>
        <dbReference type="EMBL" id="GCB63777.1"/>
    </source>
</evidence>
<dbReference type="Gene3D" id="2.60.40.10">
    <property type="entry name" value="Immunoglobulins"/>
    <property type="match status" value="8"/>
</dbReference>
<evidence type="ECO:0000256" key="9">
    <source>
        <dbReference type="ARBA" id="ARBA00023180"/>
    </source>
</evidence>
<protein>
    <recommendedName>
        <fullName evidence="13">Fibronectin type-III domain-containing protein</fullName>
    </recommendedName>
</protein>
<dbReference type="Pfam" id="PF21177">
    <property type="entry name" value="LIF-R_Ig-like"/>
    <property type="match status" value="1"/>
</dbReference>
<dbReference type="InterPro" id="IPR013783">
    <property type="entry name" value="Ig-like_fold"/>
</dbReference>
<reference evidence="14 15" key="1">
    <citation type="journal article" date="2018" name="Nat. Ecol. Evol.">
        <title>Shark genomes provide insights into elasmobranch evolution and the origin of vertebrates.</title>
        <authorList>
            <person name="Hara Y"/>
            <person name="Yamaguchi K"/>
            <person name="Onimaru K"/>
            <person name="Kadota M"/>
            <person name="Koyanagi M"/>
            <person name="Keeley SD"/>
            <person name="Tatsumi K"/>
            <person name="Tanaka K"/>
            <person name="Motone F"/>
            <person name="Kageyama Y"/>
            <person name="Nozu R"/>
            <person name="Adachi N"/>
            <person name="Nishimura O"/>
            <person name="Nakagawa R"/>
            <person name="Tanegashima C"/>
            <person name="Kiyatake I"/>
            <person name="Matsumoto R"/>
            <person name="Murakumo K"/>
            <person name="Nishida K"/>
            <person name="Terakita A"/>
            <person name="Kuratani S"/>
            <person name="Sato K"/>
            <person name="Hyodo S Kuraku.S."/>
        </authorList>
    </citation>
    <scope>NUCLEOTIDE SEQUENCE [LARGE SCALE GENOMIC DNA]</scope>
</reference>
<keyword evidence="7 11" id="KW-0472">Membrane</keyword>
<dbReference type="SUPFAM" id="SSF49265">
    <property type="entry name" value="Fibronectin type III"/>
    <property type="match status" value="4"/>
</dbReference>
<comment type="similarity">
    <text evidence="2">Belongs to the type I cytokine receptor family. Type 2 subfamily.</text>
</comment>
<feature type="compositionally biased region" description="Polar residues" evidence="10">
    <location>
        <begin position="1084"/>
        <end position="1094"/>
    </location>
</feature>
<keyword evidence="9" id="KW-0325">Glycoprotein</keyword>
<feature type="domain" description="Fibronectin type-III" evidence="13">
    <location>
        <begin position="763"/>
        <end position="874"/>
    </location>
</feature>
<dbReference type="PANTHER" id="PTHR48423">
    <property type="entry name" value="INTERLEUKIN-27 RECEPTOR SUBUNIT ALPHA"/>
    <property type="match status" value="1"/>
</dbReference>
<comment type="caution">
    <text evidence="14">The sequence shown here is derived from an EMBL/GenBank/DDBJ whole genome shotgun (WGS) entry which is preliminary data.</text>
</comment>
<feature type="signal peptide" evidence="12">
    <location>
        <begin position="1"/>
        <end position="24"/>
    </location>
</feature>
<dbReference type="OMA" id="DSECNIT"/>
<dbReference type="PROSITE" id="PS50853">
    <property type="entry name" value="FN3"/>
    <property type="match status" value="2"/>
</dbReference>
<evidence type="ECO:0000256" key="1">
    <source>
        <dbReference type="ARBA" id="ARBA00004479"/>
    </source>
</evidence>
<dbReference type="InterPro" id="IPR003961">
    <property type="entry name" value="FN3_dom"/>
</dbReference>
<dbReference type="CDD" id="cd00063">
    <property type="entry name" value="FN3"/>
    <property type="match status" value="3"/>
</dbReference>
<evidence type="ECO:0000256" key="6">
    <source>
        <dbReference type="ARBA" id="ARBA00022989"/>
    </source>
</evidence>
<keyword evidence="8" id="KW-0675">Receptor</keyword>
<evidence type="ECO:0000256" key="2">
    <source>
        <dbReference type="ARBA" id="ARBA00008921"/>
    </source>
</evidence>
<dbReference type="SMART" id="SM00060">
    <property type="entry name" value="FN3"/>
    <property type="match status" value="3"/>
</dbReference>
<dbReference type="STRING" id="75743.A0A401NSE9"/>
<evidence type="ECO:0000256" key="4">
    <source>
        <dbReference type="ARBA" id="ARBA00022729"/>
    </source>
</evidence>
<evidence type="ECO:0000313" key="15">
    <source>
        <dbReference type="Proteomes" id="UP000288216"/>
    </source>
</evidence>
<dbReference type="Pfam" id="PF25552">
    <property type="entry name" value="LIFR_D4"/>
    <property type="match status" value="1"/>
</dbReference>
<evidence type="ECO:0000256" key="3">
    <source>
        <dbReference type="ARBA" id="ARBA00022692"/>
    </source>
</evidence>
<dbReference type="InterPro" id="IPR036116">
    <property type="entry name" value="FN3_sf"/>
</dbReference>
<dbReference type="InterPro" id="IPR048497">
    <property type="entry name" value="LIF-R-like_Ig-like"/>
</dbReference>
<dbReference type="InterPro" id="IPR040901">
    <property type="entry name" value="LIFR_N"/>
</dbReference>
<evidence type="ECO:0000256" key="8">
    <source>
        <dbReference type="ARBA" id="ARBA00023170"/>
    </source>
</evidence>
<keyword evidence="4 12" id="KW-0732">Signal</keyword>
<gene>
    <name evidence="14" type="ORF">scyTo_0013246</name>
</gene>
<dbReference type="Pfam" id="PF00041">
    <property type="entry name" value="fn3"/>
    <property type="match status" value="1"/>
</dbReference>
<feature type="chain" id="PRO_5019416408" description="Fibronectin type-III domain-containing protein" evidence="12">
    <location>
        <begin position="25"/>
        <end position="1155"/>
    </location>
</feature>
<accession>A0A401NSE9</accession>
<dbReference type="OrthoDB" id="6382334at2759"/>
<feature type="compositionally biased region" description="Basic and acidic residues" evidence="10">
    <location>
        <begin position="962"/>
        <end position="973"/>
    </location>
</feature>
<dbReference type="FunFam" id="2.60.40.10:FF:001289">
    <property type="entry name" value="Oncostatin-M-specific receptor subunit beta"/>
    <property type="match status" value="1"/>
</dbReference>
<evidence type="ECO:0000256" key="12">
    <source>
        <dbReference type="SAM" id="SignalP"/>
    </source>
</evidence>
<dbReference type="InterPro" id="IPR052672">
    <property type="entry name" value="Type1_Cytokine_Rcpt_Type2"/>
</dbReference>
<keyword evidence="15" id="KW-1185">Reference proteome</keyword>
<organism evidence="14 15">
    <name type="scientific">Scyliorhinus torazame</name>
    <name type="common">Cloudy catshark</name>
    <name type="synonym">Catulus torazame</name>
    <dbReference type="NCBI Taxonomy" id="75743"/>
    <lineage>
        <taxon>Eukaryota</taxon>
        <taxon>Metazoa</taxon>
        <taxon>Chordata</taxon>
        <taxon>Craniata</taxon>
        <taxon>Vertebrata</taxon>
        <taxon>Chondrichthyes</taxon>
        <taxon>Elasmobranchii</taxon>
        <taxon>Galeomorphii</taxon>
        <taxon>Galeoidea</taxon>
        <taxon>Carcharhiniformes</taxon>
        <taxon>Scyliorhinidae</taxon>
        <taxon>Scyliorhinus</taxon>
    </lineage>
</organism>
<dbReference type="PANTHER" id="PTHR48423:SF1">
    <property type="entry name" value="INTERLEUKIN-27 RECEPTOR SUBUNIT ALPHA"/>
    <property type="match status" value="1"/>
</dbReference>
<evidence type="ECO:0000259" key="13">
    <source>
        <dbReference type="PROSITE" id="PS50853"/>
    </source>
</evidence>
<dbReference type="GO" id="GO:0005886">
    <property type="term" value="C:plasma membrane"/>
    <property type="evidence" value="ECO:0007669"/>
    <property type="project" value="UniProtKB-ARBA"/>
</dbReference>
<keyword evidence="6 11" id="KW-1133">Transmembrane helix</keyword>
<dbReference type="Proteomes" id="UP000288216">
    <property type="component" value="Unassembled WGS sequence"/>
</dbReference>
<name>A0A401NSE9_SCYTO</name>
<sequence length="1155" mass="128103">MKLWALFEFVFLALLSSGYHLAISQNAGQCGSISLKQLVTNVGSDHNVTCNFCSTGAADTIRWEYAGNLLSSNLYTKVNSTASMVSLLNLGLTSRKGENLTCTSETESYRTLVRTGYPPDAPQDLECVTQNFVVLICSWKPGRDTNIETVYRACPGNSNGCTEVGTNNFVERDFYVFQDLLLQITAINYLGTRTSELFRRTERDFVFQPYTPELLRVLKGPSDFRLTVEWNESGQKYEHYVRIRSISNDSVVLFPGDKAWSDWSPLLTLDGLDTSNQTKDKIYPVDGTVLEVGTSLKFCCVADKGKIVEELTFGDLNTSTIELSNRSQAVRVQNIAASIESGTNVVCRLNPAEYIGAVIYIGYPPDTPKNLSCETRDLQTLNCTWHPGRLTSLVSKRGTKYSLIDGSLREPLSCAEASKIYPDYWCGFPISNGSGIHNISLHAKNPLGETQSHILVDVTRVFHPFAPHQLRQEAITSITVTVSWSDQQDYTGTGLLCEMVIRDDSGAIMLRNYPITGGPKNARHTVILNNLRPYTRYLITARYSSPHFWKWSKWSNIIHVTTEQAAPSVSLNIWRRIKVTESCKDSVKRNVTLYWKPLEAAESHGPVLSYSTTWAKVGSNLSYSIETPTSNSEIQIDQAGYIITVIAQNIVGTSPPSVIRIRPHSDDVNLESVKVSGVGDGFNLTWQRNQAESCGYTIQWCPFLNDSECNITWQKFPSNVTSVALKSDTFQDGVRYNLEVHECRNDGDYLLKRLVGYTRELAPSEAPKLSIKETTGNSVHIQWDNIPVVKQRGFIEGFKVYYSKLYNDSAAFKPTDVQIQNIVGSPPKIINISDTKTFTITGLEPGTTYKVALSAYTGGGESPSRGVTVTTPNSPIAVILGVTLPLVGIITLGIILSIFCYRKQEWIKETFYPDIPDPKNSKILQDGNLPQGGNLCKTLEPKDCTPNEVQVVEEKPIAMETEKALEGNDKGEDVPEDSSDADNQNQGVVPYSPHRVPAESSGKTNPAFEAAALPSVYASEVTYTSIRDPGYQQQETPGDGSIEDTTEVIVKSGYQPQIHRATNVAPNREQPEVEELVPHASAYQPQAHRQSWSLDSGDFPLPETESIGSPTSINSQAFLIPERLLGEELDFRPNVKLWSLPFFQNSRMSSDSNNS</sequence>
<dbReference type="EMBL" id="BFAA01006694">
    <property type="protein sequence ID" value="GCB63777.1"/>
    <property type="molecule type" value="Genomic_DNA"/>
</dbReference>
<feature type="domain" description="Fibronectin type-III" evidence="13">
    <location>
        <begin position="466"/>
        <end position="565"/>
    </location>
</feature>
<keyword evidence="5" id="KW-0677">Repeat</keyword>
<dbReference type="AlphaFoldDB" id="A0A401NSE9"/>
<feature type="region of interest" description="Disordered" evidence="10">
    <location>
        <begin position="1084"/>
        <end position="1108"/>
    </location>
</feature>
<feature type="transmembrane region" description="Helical" evidence="11">
    <location>
        <begin position="876"/>
        <end position="901"/>
    </location>
</feature>